<gene>
    <name evidence="1" type="ORF">E1218_22950</name>
</gene>
<accession>A0A4R4WQL6</accession>
<evidence type="ECO:0000313" key="2">
    <source>
        <dbReference type="Proteomes" id="UP000295172"/>
    </source>
</evidence>
<name>A0A4R4WQL6_9ACTN</name>
<reference evidence="1 2" key="1">
    <citation type="submission" date="2019-02" db="EMBL/GenBank/DDBJ databases">
        <title>Draft genome sequences of novel Actinobacteria.</title>
        <authorList>
            <person name="Sahin N."/>
            <person name="Ay H."/>
            <person name="Saygin H."/>
        </authorList>
    </citation>
    <scope>NUCLEOTIDE SEQUENCE [LARGE SCALE GENOMIC DNA]</scope>
    <source>
        <strain evidence="1 2">16K104</strain>
    </source>
</reference>
<comment type="caution">
    <text evidence="1">The sequence shown here is derived from an EMBL/GenBank/DDBJ whole genome shotgun (WGS) entry which is preliminary data.</text>
</comment>
<dbReference type="OrthoDB" id="9806840at2"/>
<dbReference type="EMBL" id="SMKR01000107">
    <property type="protein sequence ID" value="TDD20064.1"/>
    <property type="molecule type" value="Genomic_DNA"/>
</dbReference>
<sequence>MAVYVRNDGNARIYFALAYHYPNCPDGENWAKKGWWQIPPGGTVTVRGGASNGARYFWYGETDTGLQWAGDLFTWLPTTVFDWCWPTSSSNASLRGMRRLDVPWSSVNHTLVLR</sequence>
<keyword evidence="2" id="KW-1185">Reference proteome</keyword>
<organism evidence="1 2">
    <name type="scientific">Kribbella turkmenica</name>
    <dbReference type="NCBI Taxonomy" id="2530375"/>
    <lineage>
        <taxon>Bacteria</taxon>
        <taxon>Bacillati</taxon>
        <taxon>Actinomycetota</taxon>
        <taxon>Actinomycetes</taxon>
        <taxon>Propionibacteriales</taxon>
        <taxon>Kribbellaceae</taxon>
        <taxon>Kribbella</taxon>
    </lineage>
</organism>
<protein>
    <submittedName>
        <fullName evidence="1">DUF1036 domain-containing protein</fullName>
    </submittedName>
</protein>
<proteinExistence type="predicted"/>
<dbReference type="AlphaFoldDB" id="A0A4R4WQL6"/>
<dbReference type="InterPro" id="IPR009380">
    <property type="entry name" value="DUF1036"/>
</dbReference>
<evidence type="ECO:0000313" key="1">
    <source>
        <dbReference type="EMBL" id="TDD20064.1"/>
    </source>
</evidence>
<dbReference type="RefSeq" id="WP_132323461.1">
    <property type="nucleotide sequence ID" value="NZ_SMKR01000107.1"/>
</dbReference>
<dbReference type="Proteomes" id="UP000295172">
    <property type="component" value="Unassembled WGS sequence"/>
</dbReference>
<dbReference type="Pfam" id="PF06282">
    <property type="entry name" value="DUF1036"/>
    <property type="match status" value="1"/>
</dbReference>